<dbReference type="EMBL" id="WJBD01000010">
    <property type="protein sequence ID" value="MBC3888544.1"/>
    <property type="molecule type" value="Genomic_DNA"/>
</dbReference>
<keyword evidence="2" id="KW-0732">Signal</keyword>
<feature type="signal peptide" evidence="2">
    <location>
        <begin position="1"/>
        <end position="25"/>
    </location>
</feature>
<reference evidence="3" key="1">
    <citation type="submission" date="2019-10" db="EMBL/GenBank/DDBJ databases">
        <authorList>
            <person name="Ross D.E."/>
            <person name="Gulliver D."/>
        </authorList>
    </citation>
    <scope>NUCLEOTIDE SEQUENCE</scope>
    <source>
        <strain evidence="3">DER-2019</strain>
    </source>
</reference>
<evidence type="ECO:0008006" key="5">
    <source>
        <dbReference type="Google" id="ProtNLM"/>
    </source>
</evidence>
<proteinExistence type="predicted"/>
<keyword evidence="4" id="KW-1185">Reference proteome</keyword>
<dbReference type="InterPro" id="IPR007607">
    <property type="entry name" value="BacA/B"/>
</dbReference>
<keyword evidence="1" id="KW-1133">Transmembrane helix</keyword>
<organism evidence="3 4">
    <name type="scientific">Acetobacterium paludosum</name>
    <dbReference type="NCBI Taxonomy" id="52693"/>
    <lineage>
        <taxon>Bacteria</taxon>
        <taxon>Bacillati</taxon>
        <taxon>Bacillota</taxon>
        <taxon>Clostridia</taxon>
        <taxon>Eubacteriales</taxon>
        <taxon>Eubacteriaceae</taxon>
        <taxon>Acetobacterium</taxon>
    </lineage>
</organism>
<sequence length="428" mass="46376">MFKKISLSVLMMVMILLITVSTAFGASEKYEGYYDNSGNISITDATVSDNDLFFAGSNIAVKSVFNSTTFFAGNSVILDGEYNGDVFAAGNTVTINGKINGNLYTAGNQVTINGLVDGDVFSAGNNVTISNTATINRDLYIASSRAYMDGNVGRNLRFNAGNANINGTVNGYVESDVEQLIISNNAKVTGAIDNRSANEAIVSANASVPTINWEQVKEQTVEKDQGTSIGSIILSIITKLAFILVIWLLITFLTKDFNENTGIMAKKHILASLGIGAALLFISPLLIGLSFIIYVPFGIAMTLLIIATCILSMPIAVVVFSKLLGRFFNDKMKPLLSSFVSVLIIAAAVIILEFIPFLGGFVGFFLMLFGLGFMGYNILFTNRKLKEERDLMTELVFTEKINNDVAEEVLAIEEKDENQSVEDSEENK</sequence>
<dbReference type="AlphaFoldDB" id="A0A923KPW3"/>
<comment type="caution">
    <text evidence="3">The sequence shown here is derived from an EMBL/GenBank/DDBJ whole genome shotgun (WGS) entry which is preliminary data.</text>
</comment>
<keyword evidence="1" id="KW-0472">Membrane</keyword>
<dbReference type="RefSeq" id="WP_148568033.1">
    <property type="nucleotide sequence ID" value="NZ_RXYA01000014.1"/>
</dbReference>
<dbReference type="Proteomes" id="UP000616595">
    <property type="component" value="Unassembled WGS sequence"/>
</dbReference>
<dbReference type="OrthoDB" id="1777095at2"/>
<reference evidence="3" key="2">
    <citation type="submission" date="2020-10" db="EMBL/GenBank/DDBJ databases">
        <title>Comparative genomics of the Acetobacterium genus.</title>
        <authorList>
            <person name="Marshall C."/>
            <person name="May H."/>
            <person name="Norman S."/>
        </authorList>
    </citation>
    <scope>NUCLEOTIDE SEQUENCE</scope>
    <source>
        <strain evidence="3">DER-2019</strain>
    </source>
</reference>
<evidence type="ECO:0000313" key="4">
    <source>
        <dbReference type="Proteomes" id="UP000616595"/>
    </source>
</evidence>
<keyword evidence="1" id="KW-0812">Transmembrane</keyword>
<feature type="transmembrane region" description="Helical" evidence="1">
    <location>
        <begin position="229"/>
        <end position="250"/>
    </location>
</feature>
<feature type="chain" id="PRO_5037295409" description="Polymer-forming cytoskeletal protein" evidence="2">
    <location>
        <begin position="26"/>
        <end position="428"/>
    </location>
</feature>
<feature type="transmembrane region" description="Helical" evidence="1">
    <location>
        <begin position="270"/>
        <end position="293"/>
    </location>
</feature>
<feature type="transmembrane region" description="Helical" evidence="1">
    <location>
        <begin position="299"/>
        <end position="323"/>
    </location>
</feature>
<gene>
    <name evidence="3" type="ORF">GH810_09515</name>
</gene>
<accession>A0A923KPW3</accession>
<feature type="transmembrane region" description="Helical" evidence="1">
    <location>
        <begin position="335"/>
        <end position="355"/>
    </location>
</feature>
<name>A0A923KPW3_9FIRM</name>
<evidence type="ECO:0000256" key="1">
    <source>
        <dbReference type="SAM" id="Phobius"/>
    </source>
</evidence>
<feature type="transmembrane region" description="Helical" evidence="1">
    <location>
        <begin position="361"/>
        <end position="379"/>
    </location>
</feature>
<dbReference type="Pfam" id="PF04519">
    <property type="entry name" value="Bactofilin"/>
    <property type="match status" value="1"/>
</dbReference>
<protein>
    <recommendedName>
        <fullName evidence="5">Polymer-forming cytoskeletal protein</fullName>
    </recommendedName>
</protein>
<evidence type="ECO:0000313" key="3">
    <source>
        <dbReference type="EMBL" id="MBC3888544.1"/>
    </source>
</evidence>
<evidence type="ECO:0000256" key="2">
    <source>
        <dbReference type="SAM" id="SignalP"/>
    </source>
</evidence>